<reference evidence="3 4" key="1">
    <citation type="submission" date="2016-11" db="EMBL/GenBank/DDBJ databases">
        <authorList>
            <person name="Jaros S."/>
            <person name="Januszkiewicz K."/>
            <person name="Wedrychowicz H."/>
        </authorList>
    </citation>
    <scope>NUCLEOTIDE SEQUENCE [LARGE SCALE GENOMIC DNA]</scope>
    <source>
        <strain evidence="3 4">DSM 15480</strain>
    </source>
</reference>
<dbReference type="EMBL" id="FQZY01000045">
    <property type="protein sequence ID" value="SHK37854.1"/>
    <property type="molecule type" value="Genomic_DNA"/>
</dbReference>
<dbReference type="PANTHER" id="PTHR44757">
    <property type="entry name" value="DIGUANYLATE CYCLASE DGCP"/>
    <property type="match status" value="1"/>
</dbReference>
<name>A0A1M6RZC3_9FIRM</name>
<dbReference type="Pfam" id="PF00990">
    <property type="entry name" value="GGDEF"/>
    <property type="match status" value="1"/>
</dbReference>
<dbReference type="InterPro" id="IPR043128">
    <property type="entry name" value="Rev_trsase/Diguanyl_cyclase"/>
</dbReference>
<dbReference type="InterPro" id="IPR052155">
    <property type="entry name" value="Biofilm_reg_signaling"/>
</dbReference>
<keyword evidence="1" id="KW-0812">Transmembrane</keyword>
<dbReference type="Proteomes" id="UP000184301">
    <property type="component" value="Unassembled WGS sequence"/>
</dbReference>
<evidence type="ECO:0000313" key="3">
    <source>
        <dbReference type="EMBL" id="SHK37854.1"/>
    </source>
</evidence>
<organism evidence="3 4">
    <name type="scientific">Hespellia stercorisuis DSM 15480</name>
    <dbReference type="NCBI Taxonomy" id="1121950"/>
    <lineage>
        <taxon>Bacteria</taxon>
        <taxon>Bacillati</taxon>
        <taxon>Bacillota</taxon>
        <taxon>Clostridia</taxon>
        <taxon>Lachnospirales</taxon>
        <taxon>Lachnospiraceae</taxon>
        <taxon>Hespellia</taxon>
    </lineage>
</organism>
<evidence type="ECO:0000259" key="2">
    <source>
        <dbReference type="PROSITE" id="PS50887"/>
    </source>
</evidence>
<dbReference type="RefSeq" id="WP_073111562.1">
    <property type="nucleotide sequence ID" value="NZ_FQZY01000045.1"/>
</dbReference>
<dbReference type="Gene3D" id="3.30.70.270">
    <property type="match status" value="1"/>
</dbReference>
<feature type="domain" description="GGDEF" evidence="2">
    <location>
        <begin position="346"/>
        <end position="468"/>
    </location>
</feature>
<gene>
    <name evidence="3" type="ORF">SAMN02745243_02815</name>
</gene>
<dbReference type="NCBIfam" id="TIGR00254">
    <property type="entry name" value="GGDEF"/>
    <property type="match status" value="1"/>
</dbReference>
<protein>
    <submittedName>
        <fullName evidence="3">Diguanylate cyclase (GGDEF) domain-containing protein</fullName>
    </submittedName>
</protein>
<dbReference type="InterPro" id="IPR000160">
    <property type="entry name" value="GGDEF_dom"/>
</dbReference>
<accession>A0A1M6RZC3</accession>
<feature type="transmembrane region" description="Helical" evidence="1">
    <location>
        <begin position="7"/>
        <end position="28"/>
    </location>
</feature>
<dbReference type="InterPro" id="IPR029787">
    <property type="entry name" value="Nucleotide_cyclase"/>
</dbReference>
<dbReference type="AlphaFoldDB" id="A0A1M6RZC3"/>
<dbReference type="PROSITE" id="PS50887">
    <property type="entry name" value="GGDEF"/>
    <property type="match status" value="1"/>
</dbReference>
<dbReference type="SUPFAM" id="SSF55073">
    <property type="entry name" value="Nucleotide cyclase"/>
    <property type="match status" value="1"/>
</dbReference>
<feature type="transmembrane region" description="Helical" evidence="1">
    <location>
        <begin position="289"/>
        <end position="312"/>
    </location>
</feature>
<proteinExistence type="predicted"/>
<dbReference type="Gene3D" id="3.30.450.20">
    <property type="entry name" value="PAS domain"/>
    <property type="match status" value="1"/>
</dbReference>
<keyword evidence="1" id="KW-1133">Transmembrane helix</keyword>
<sequence>MRKNFKIVAGLVTFVSAVLLIILVYNAIKSVQTQTEENCFAYLDEAADRLAADLYKTTDMDHTILTAMATIIANGGEQSRSDLCNILNSYDSTTSYVDYVELLYPDNTMLDADGTVRDVSESLDFNEEAKKGVYISDISYSTKDSAARVIRNAVPVIQNGQTVYMLYGVVGLTSFEEEYITNIYEGNAYVYLVDGNTGDFLLDTWHNSVGNISDFYNRKNISKDNFQDAAVKIKNGEGGNLAFVSQSTGDILYMHYEPVGINNWSVMVTVQDRYALKSSNEINNTLYRMAAKIGTIIFLYMLFVTISIFNAYRQTRKLGMSDKVTGLQNRNAYEAFLTSNKDKTFELISCVYIDVNGLHELNNLKGHAAGDRMLRKVAETIQEEYPAHLVFRAGGDEFVAVIENMSQDECQAKAEIVYETLMKKGYSIAYGVATQRNVTGVSGAVHLADEQMLENKKLYYSKHDRRMR</sequence>
<keyword evidence="1" id="KW-0472">Membrane</keyword>
<dbReference type="PANTHER" id="PTHR44757:SF2">
    <property type="entry name" value="BIOFILM ARCHITECTURE MAINTENANCE PROTEIN MBAA"/>
    <property type="match status" value="1"/>
</dbReference>
<evidence type="ECO:0000313" key="4">
    <source>
        <dbReference type="Proteomes" id="UP000184301"/>
    </source>
</evidence>
<evidence type="ECO:0000256" key="1">
    <source>
        <dbReference type="SAM" id="Phobius"/>
    </source>
</evidence>
<keyword evidence="4" id="KW-1185">Reference proteome</keyword>
<dbReference type="SMART" id="SM00267">
    <property type="entry name" value="GGDEF"/>
    <property type="match status" value="1"/>
</dbReference>
<dbReference type="CDD" id="cd01949">
    <property type="entry name" value="GGDEF"/>
    <property type="match status" value="1"/>
</dbReference>
<dbReference type="OrthoDB" id="9804955at2"/>
<dbReference type="STRING" id="1121950.SAMN02745243_02815"/>